<evidence type="ECO:0000256" key="1">
    <source>
        <dbReference type="SAM" id="MobiDB-lite"/>
    </source>
</evidence>
<name>A0AAE4AQG9_9BACT</name>
<protein>
    <submittedName>
        <fullName evidence="2">Uncharacterized protein</fullName>
    </submittedName>
</protein>
<proteinExistence type="predicted"/>
<comment type="caution">
    <text evidence="2">The sequence shown here is derived from an EMBL/GenBank/DDBJ whole genome shotgun (WGS) entry which is preliminary data.</text>
</comment>
<sequence length="58" mass="6374">MDWTVGTNWTVGIDSRRIGLIGDRLDSWECGRPGGNRPRSDGPNRLIGQVRPGGPYHA</sequence>
<evidence type="ECO:0000313" key="2">
    <source>
        <dbReference type="EMBL" id="MDQ0291073.1"/>
    </source>
</evidence>
<gene>
    <name evidence="2" type="ORF">J3R75_003180</name>
</gene>
<accession>A0AAE4AQG9</accession>
<dbReference type="AlphaFoldDB" id="A0AAE4AQG9"/>
<reference evidence="2" key="1">
    <citation type="submission" date="2023-07" db="EMBL/GenBank/DDBJ databases">
        <title>Genomic Encyclopedia of Type Strains, Phase IV (KMG-IV): sequencing the most valuable type-strain genomes for metagenomic binning, comparative biology and taxonomic classification.</title>
        <authorList>
            <person name="Goeker M."/>
        </authorList>
    </citation>
    <scope>NUCLEOTIDE SEQUENCE</scope>
    <source>
        <strain evidence="2">DSM 24202</strain>
    </source>
</reference>
<keyword evidence="3" id="KW-1185">Reference proteome</keyword>
<dbReference type="Proteomes" id="UP001238163">
    <property type="component" value="Unassembled WGS sequence"/>
</dbReference>
<organism evidence="2 3">
    <name type="scientific">Oligosphaera ethanolica</name>
    <dbReference type="NCBI Taxonomy" id="760260"/>
    <lineage>
        <taxon>Bacteria</taxon>
        <taxon>Pseudomonadati</taxon>
        <taxon>Lentisphaerota</taxon>
        <taxon>Oligosphaeria</taxon>
        <taxon>Oligosphaerales</taxon>
        <taxon>Oligosphaeraceae</taxon>
        <taxon>Oligosphaera</taxon>
    </lineage>
</organism>
<dbReference type="EMBL" id="JAUSVL010000001">
    <property type="protein sequence ID" value="MDQ0291073.1"/>
    <property type="molecule type" value="Genomic_DNA"/>
</dbReference>
<feature type="region of interest" description="Disordered" evidence="1">
    <location>
        <begin position="27"/>
        <end position="58"/>
    </location>
</feature>
<evidence type="ECO:0000313" key="3">
    <source>
        <dbReference type="Proteomes" id="UP001238163"/>
    </source>
</evidence>